<dbReference type="PANTHER" id="PTHR33695">
    <property type="entry name" value="LIPOPROTEIN SIGNAL PEPTIDASE"/>
    <property type="match status" value="1"/>
</dbReference>
<dbReference type="Pfam" id="PF01252">
    <property type="entry name" value="Peptidase_A8"/>
    <property type="match status" value="1"/>
</dbReference>
<evidence type="ECO:0000256" key="4">
    <source>
        <dbReference type="ARBA" id="ARBA00022692"/>
    </source>
</evidence>
<evidence type="ECO:0000313" key="12">
    <source>
        <dbReference type="EMBL" id="GGJ62691.1"/>
    </source>
</evidence>
<keyword evidence="4 9" id="KW-0812">Transmembrane</keyword>
<evidence type="ECO:0000256" key="2">
    <source>
        <dbReference type="ARBA" id="ARBA00022475"/>
    </source>
</evidence>
<evidence type="ECO:0000256" key="7">
    <source>
        <dbReference type="ARBA" id="ARBA00022989"/>
    </source>
</evidence>
<keyword evidence="5 9" id="KW-0064">Aspartyl protease</keyword>
<dbReference type="HAMAP" id="MF_00161">
    <property type="entry name" value="LspA"/>
    <property type="match status" value="1"/>
</dbReference>
<comment type="catalytic activity">
    <reaction evidence="9">
        <text>Release of signal peptides from bacterial membrane prolipoproteins. Hydrolyzes -Xaa-Yaa-Zaa-|-(S,diacylglyceryl)Cys-, in which Xaa is hydrophobic (preferably Leu), and Yaa (Ala or Ser) and Zaa (Gly or Ala) have small, neutral side chains.</text>
        <dbReference type="EC" id="3.4.23.36"/>
    </reaction>
</comment>
<protein>
    <recommendedName>
        <fullName evidence="9">Lipoprotein signal peptidase</fullName>
        <ecNumber evidence="9">3.4.23.36</ecNumber>
    </recommendedName>
    <alternativeName>
        <fullName evidence="9">Prolipoprotein signal peptidase</fullName>
    </alternativeName>
    <alternativeName>
        <fullName evidence="9">Signal peptidase II</fullName>
        <shortName evidence="9">SPase II</shortName>
    </alternativeName>
</protein>
<keyword evidence="2 9" id="KW-1003">Cell membrane</keyword>
<keyword evidence="13" id="KW-1185">Reference proteome</keyword>
<feature type="transmembrane region" description="Helical" evidence="9">
    <location>
        <begin position="103"/>
        <end position="120"/>
    </location>
</feature>
<keyword evidence="7 9" id="KW-1133">Transmembrane helix</keyword>
<comment type="function">
    <text evidence="9">This protein specifically catalyzes the removal of signal peptides from prolipoproteins.</text>
</comment>
<dbReference type="InterPro" id="IPR001872">
    <property type="entry name" value="Peptidase_A8"/>
</dbReference>
<organism evidence="12 13">
    <name type="scientific">Glutamicibacter ardleyensis</name>
    <dbReference type="NCBI Taxonomy" id="225894"/>
    <lineage>
        <taxon>Bacteria</taxon>
        <taxon>Bacillati</taxon>
        <taxon>Actinomycetota</taxon>
        <taxon>Actinomycetes</taxon>
        <taxon>Micrococcales</taxon>
        <taxon>Micrococcaceae</taxon>
        <taxon>Glutamicibacter</taxon>
    </lineage>
</organism>
<keyword evidence="3 9" id="KW-0645">Protease</keyword>
<evidence type="ECO:0000256" key="9">
    <source>
        <dbReference type="HAMAP-Rule" id="MF_00161"/>
    </source>
</evidence>
<evidence type="ECO:0000256" key="8">
    <source>
        <dbReference type="ARBA" id="ARBA00023136"/>
    </source>
</evidence>
<feature type="compositionally biased region" description="Acidic residues" evidence="11">
    <location>
        <begin position="185"/>
        <end position="194"/>
    </location>
</feature>
<evidence type="ECO:0000256" key="3">
    <source>
        <dbReference type="ARBA" id="ARBA00022670"/>
    </source>
</evidence>
<feature type="active site" evidence="9">
    <location>
        <position position="136"/>
    </location>
</feature>
<evidence type="ECO:0000313" key="13">
    <source>
        <dbReference type="Proteomes" id="UP000606115"/>
    </source>
</evidence>
<dbReference type="PRINTS" id="PR00781">
    <property type="entry name" value="LIPOSIGPTASE"/>
</dbReference>
<evidence type="ECO:0000256" key="11">
    <source>
        <dbReference type="SAM" id="MobiDB-lite"/>
    </source>
</evidence>
<comment type="caution">
    <text evidence="12">The sequence shown here is derived from an EMBL/GenBank/DDBJ whole genome shotgun (WGS) entry which is preliminary data.</text>
</comment>
<proteinExistence type="inferred from homology"/>
<evidence type="ECO:0000256" key="5">
    <source>
        <dbReference type="ARBA" id="ARBA00022750"/>
    </source>
</evidence>
<comment type="subcellular location">
    <subcellularLocation>
        <location evidence="9">Cell membrane</location>
        <topology evidence="9">Multi-pass membrane protein</topology>
    </subcellularLocation>
</comment>
<keyword evidence="12" id="KW-0449">Lipoprotein</keyword>
<gene>
    <name evidence="9 12" type="primary">lspA</name>
    <name evidence="12" type="ORF">GCM10007173_21980</name>
</gene>
<accession>A0ABQ2DLE5</accession>
<keyword evidence="8 9" id="KW-0472">Membrane</keyword>
<feature type="transmembrane region" description="Helical" evidence="9">
    <location>
        <begin position="78"/>
        <end position="96"/>
    </location>
</feature>
<feature type="active site" evidence="9">
    <location>
        <position position="150"/>
    </location>
</feature>
<dbReference type="PANTHER" id="PTHR33695:SF1">
    <property type="entry name" value="LIPOPROTEIN SIGNAL PEPTIDASE"/>
    <property type="match status" value="1"/>
</dbReference>
<feature type="transmembrane region" description="Helical" evidence="9">
    <location>
        <begin position="140"/>
        <end position="165"/>
    </location>
</feature>
<feature type="region of interest" description="Disordered" evidence="11">
    <location>
        <begin position="175"/>
        <end position="194"/>
    </location>
</feature>
<feature type="transmembrane region" description="Helical" evidence="9">
    <location>
        <begin position="20"/>
        <end position="41"/>
    </location>
</feature>
<evidence type="ECO:0000256" key="10">
    <source>
        <dbReference type="RuleBase" id="RU004181"/>
    </source>
</evidence>
<name>A0ABQ2DLE5_9MICC</name>
<evidence type="ECO:0000256" key="1">
    <source>
        <dbReference type="ARBA" id="ARBA00006139"/>
    </source>
</evidence>
<evidence type="ECO:0000256" key="6">
    <source>
        <dbReference type="ARBA" id="ARBA00022801"/>
    </source>
</evidence>
<dbReference type="EMBL" id="BMKX01000005">
    <property type="protein sequence ID" value="GGJ62691.1"/>
    <property type="molecule type" value="Genomic_DNA"/>
</dbReference>
<comment type="pathway">
    <text evidence="9">Protein modification; lipoprotein biosynthesis (signal peptide cleavage).</text>
</comment>
<dbReference type="NCBIfam" id="TIGR00077">
    <property type="entry name" value="lspA"/>
    <property type="match status" value="1"/>
</dbReference>
<dbReference type="EC" id="3.4.23.36" evidence="9"/>
<sequence length="194" mass="20820">MGNSVSASPSRSAAAAKRFTGLGLIIALVALVLDQAVKILVERTMKLGESIEVIPNFLDIHYILNPGAAFSIGEDFTIIFAILQAAVAVYVIYLLLRKVGTRGWAIVLGSLLGGVLGNLTDRLFREPAFGFGHVVDMFSVQHFAIFNVADSFIVCSMIVVALMLIRGRNLDGTIGDPPKNNKTDADDEKTEPTA</sequence>
<comment type="similarity">
    <text evidence="1 9 10">Belongs to the peptidase A8 family.</text>
</comment>
<keyword evidence="6 9" id="KW-0378">Hydrolase</keyword>
<reference evidence="13" key="1">
    <citation type="journal article" date="2019" name="Int. J. Syst. Evol. Microbiol.">
        <title>The Global Catalogue of Microorganisms (GCM) 10K type strain sequencing project: providing services to taxonomists for standard genome sequencing and annotation.</title>
        <authorList>
            <consortium name="The Broad Institute Genomics Platform"/>
            <consortium name="The Broad Institute Genome Sequencing Center for Infectious Disease"/>
            <person name="Wu L."/>
            <person name="Ma J."/>
        </authorList>
    </citation>
    <scope>NUCLEOTIDE SEQUENCE [LARGE SCALE GENOMIC DNA]</scope>
    <source>
        <strain evidence="13">CGMCC 1.3685</strain>
    </source>
</reference>
<dbReference type="Proteomes" id="UP000606115">
    <property type="component" value="Unassembled WGS sequence"/>
</dbReference>